<dbReference type="PROSITE" id="PS01089">
    <property type="entry name" value="CAP_2"/>
    <property type="match status" value="1"/>
</dbReference>
<dbReference type="EMBL" id="JAZGQO010000018">
    <property type="protein sequence ID" value="KAK6167864.1"/>
    <property type="molecule type" value="Genomic_DNA"/>
</dbReference>
<evidence type="ECO:0000313" key="8">
    <source>
        <dbReference type="EMBL" id="KAK6167864.1"/>
    </source>
</evidence>
<dbReference type="GO" id="GO:0005737">
    <property type="term" value="C:cytoplasm"/>
    <property type="evidence" value="ECO:0007669"/>
    <property type="project" value="TreeGrafter"/>
</dbReference>
<dbReference type="PROSITE" id="PS51329">
    <property type="entry name" value="C_CAP_COFACTOR_C"/>
    <property type="match status" value="1"/>
</dbReference>
<dbReference type="GO" id="GO:0003779">
    <property type="term" value="F:actin binding"/>
    <property type="evidence" value="ECO:0007669"/>
    <property type="project" value="InterPro"/>
</dbReference>
<evidence type="ECO:0000256" key="5">
    <source>
        <dbReference type="SAM" id="Coils"/>
    </source>
</evidence>
<gene>
    <name evidence="8" type="ORF">SNE40_021795</name>
</gene>
<feature type="region of interest" description="Disordered" evidence="6">
    <location>
        <begin position="162"/>
        <end position="194"/>
    </location>
</feature>
<dbReference type="GO" id="GO:0005886">
    <property type="term" value="C:plasma membrane"/>
    <property type="evidence" value="ECO:0007669"/>
    <property type="project" value="UniProtKB-SubCell"/>
</dbReference>
<keyword evidence="3" id="KW-1003">Cell membrane</keyword>
<dbReference type="FunFam" id="1.25.40.330:FF:000001">
    <property type="entry name" value="Adenylyl cyclase-associated protein"/>
    <property type="match status" value="1"/>
</dbReference>
<evidence type="ECO:0000256" key="1">
    <source>
        <dbReference type="ARBA" id="ARBA00004202"/>
    </source>
</evidence>
<dbReference type="InterPro" id="IPR016098">
    <property type="entry name" value="CAP/MinC_C"/>
</dbReference>
<dbReference type="SMART" id="SM00673">
    <property type="entry name" value="CARP"/>
    <property type="match status" value="2"/>
</dbReference>
<keyword evidence="4" id="KW-0472">Membrane</keyword>
<dbReference type="GO" id="GO:0000902">
    <property type="term" value="P:cell morphogenesis"/>
    <property type="evidence" value="ECO:0007669"/>
    <property type="project" value="TreeGrafter"/>
</dbReference>
<dbReference type="Gene3D" id="1.25.40.330">
    <property type="entry name" value="Adenylate cyclase-associated CAP, N-terminal domain"/>
    <property type="match status" value="1"/>
</dbReference>
<dbReference type="InterPro" id="IPR036222">
    <property type="entry name" value="CAP_N_sf"/>
</dbReference>
<feature type="region of interest" description="Disordered" evidence="6">
    <location>
        <begin position="5"/>
        <end position="43"/>
    </location>
</feature>
<evidence type="ECO:0000256" key="4">
    <source>
        <dbReference type="ARBA" id="ARBA00023136"/>
    </source>
</evidence>
<evidence type="ECO:0000259" key="7">
    <source>
        <dbReference type="PROSITE" id="PS51329"/>
    </source>
</evidence>
<evidence type="ECO:0000256" key="6">
    <source>
        <dbReference type="SAM" id="MobiDB-lite"/>
    </source>
</evidence>
<reference evidence="8 9" key="1">
    <citation type="submission" date="2024-01" db="EMBL/GenBank/DDBJ databases">
        <title>The genome of the rayed Mediterranean limpet Patella caerulea (Linnaeus, 1758).</title>
        <authorList>
            <person name="Anh-Thu Weber A."/>
            <person name="Halstead-Nussloch G."/>
        </authorList>
    </citation>
    <scope>NUCLEOTIDE SEQUENCE [LARGE SCALE GENOMIC DNA]</scope>
    <source>
        <strain evidence="8">AATW-2023a</strain>
        <tissue evidence="8">Whole specimen</tissue>
    </source>
</reference>
<dbReference type="InterPro" id="IPR053950">
    <property type="entry name" value="CAP_N"/>
</dbReference>
<evidence type="ECO:0000313" key="9">
    <source>
        <dbReference type="Proteomes" id="UP001347796"/>
    </source>
</evidence>
<sequence length="752" mass="81516">MFCCLKSRKYSPETQDNSSDKSGLRNGNVSISEPMPLEGKDGGEEVDMIYENQNQVSNTNLEQLAELSIKSKTCSDNQNLNKLSCIEAQKESGLQDKIDSSVATEKESSSATEKESSVATEKESCVHNENKICELGTNGNSVTPCVNNDNCDSKSYENIDTKVKNSTTKTDNSNKKTGNEFGGTGKNESSDDPTSVYENYIIPVANNSLKVEHNSSLLSQTPSFLQTANQLPDLSEQGLTSQIPETKEQLASQLESAQQEVATTIQEVEDFEFDEMSQELLNNAVSRLESVAARLELLSRNVGVGGSNSGGGTAEAVETGPTVMAYDEIINGPLANFIALSKKMDAGVQEMVNLVSQSFQRERDIIVTAAQSQKPSMEVMVEIFKPLTTHVTAVQSYREANRSNRAIENHLACLSESIGALGWVGVSPAPVPYIKEMQDSGIFYSNRILKEFKEKDPSQVEWVKAWNETLVALQAYVKQHHTTGLTWNPKGRNATAGSAPPPPAPPAGVPPPPPPGGLPPPPPQGVGAPASNKPDTSALFNEINKGADISKGLKKVTDDMKTHKNPGLRQGPAPYKPPVTRKPVSAPTPAKPATVHPPVTKLEGKKWIVEYHIDNRNIVIDNTELKQTVYIYKCVNSTIQIKGKVNSVIMDSCKKCGVVFDDILASLEFVNCQSVQGQVIGRVPTVSIDKTDGCQVYLSKDSLNSEIVSAKSSEMNILVPTSDGDMKEFALPEQFKTSWNGSSFTTSMTESV</sequence>
<name>A0AAN8GJ93_PATCE</name>
<accession>A0AAN8GJ93</accession>
<dbReference type="GO" id="GO:0007015">
    <property type="term" value="P:actin filament organization"/>
    <property type="evidence" value="ECO:0007669"/>
    <property type="project" value="TreeGrafter"/>
</dbReference>
<dbReference type="AlphaFoldDB" id="A0AAN8GJ93"/>
<evidence type="ECO:0000256" key="2">
    <source>
        <dbReference type="ARBA" id="ARBA00007659"/>
    </source>
</evidence>
<dbReference type="Pfam" id="PF08603">
    <property type="entry name" value="CAP_C"/>
    <property type="match status" value="1"/>
</dbReference>
<dbReference type="InterPro" id="IPR028417">
    <property type="entry name" value="CAP_CS_C"/>
</dbReference>
<keyword evidence="5" id="KW-0175">Coiled coil</keyword>
<dbReference type="InterPro" id="IPR001837">
    <property type="entry name" value="Adenylate_cyclase-assoc_CAP"/>
</dbReference>
<feature type="coiled-coil region" evidence="5">
    <location>
        <begin position="247"/>
        <end position="301"/>
    </location>
</feature>
<feature type="region of interest" description="Disordered" evidence="6">
    <location>
        <begin position="559"/>
        <end position="597"/>
    </location>
</feature>
<dbReference type="GO" id="GO:0019933">
    <property type="term" value="P:cAMP-mediated signaling"/>
    <property type="evidence" value="ECO:0007669"/>
    <property type="project" value="TreeGrafter"/>
</dbReference>
<comment type="caution">
    <text evidence="8">The sequence shown here is derived from an EMBL/GenBank/DDBJ whole genome shotgun (WGS) entry which is preliminary data.</text>
</comment>
<comment type="similarity">
    <text evidence="2">Belongs to the CAP family.</text>
</comment>
<dbReference type="GO" id="GO:0008179">
    <property type="term" value="F:adenylate cyclase binding"/>
    <property type="evidence" value="ECO:0007669"/>
    <property type="project" value="TreeGrafter"/>
</dbReference>
<dbReference type="SUPFAM" id="SSF101278">
    <property type="entry name" value="N-terminal domain of adenylylcyclase associated protein, CAP"/>
    <property type="match status" value="1"/>
</dbReference>
<feature type="compositionally biased region" description="Pro residues" evidence="6">
    <location>
        <begin position="499"/>
        <end position="524"/>
    </location>
</feature>
<keyword evidence="9" id="KW-1185">Reference proteome</keyword>
<dbReference type="InterPro" id="IPR013912">
    <property type="entry name" value="Adenylate_cyclase-assoc_CAP_C"/>
</dbReference>
<organism evidence="8 9">
    <name type="scientific">Patella caerulea</name>
    <name type="common">Rayed Mediterranean limpet</name>
    <dbReference type="NCBI Taxonomy" id="87958"/>
    <lineage>
        <taxon>Eukaryota</taxon>
        <taxon>Metazoa</taxon>
        <taxon>Spiralia</taxon>
        <taxon>Lophotrochozoa</taxon>
        <taxon>Mollusca</taxon>
        <taxon>Gastropoda</taxon>
        <taxon>Patellogastropoda</taxon>
        <taxon>Patelloidea</taxon>
        <taxon>Patellidae</taxon>
        <taxon>Patella</taxon>
    </lineage>
</organism>
<dbReference type="InterPro" id="IPR006599">
    <property type="entry name" value="CARP_motif"/>
</dbReference>
<protein>
    <recommendedName>
        <fullName evidence="7">C-CAP/cofactor C-like domain-containing protein</fullName>
    </recommendedName>
</protein>
<dbReference type="FunFam" id="2.160.20.70:FF:000001">
    <property type="entry name" value="Adenylyl cyclase-associated protein"/>
    <property type="match status" value="1"/>
</dbReference>
<dbReference type="Proteomes" id="UP001347796">
    <property type="component" value="Unassembled WGS sequence"/>
</dbReference>
<dbReference type="SUPFAM" id="SSF69340">
    <property type="entry name" value="C-terminal domain of adenylylcyclase associated protein"/>
    <property type="match status" value="1"/>
</dbReference>
<dbReference type="PANTHER" id="PTHR10652:SF0">
    <property type="entry name" value="ADENYLYL CYCLASE-ASSOCIATED PROTEIN"/>
    <property type="match status" value="1"/>
</dbReference>
<feature type="region of interest" description="Disordered" evidence="6">
    <location>
        <begin position="484"/>
        <end position="545"/>
    </location>
</feature>
<feature type="region of interest" description="Disordered" evidence="6">
    <location>
        <begin position="94"/>
        <end position="121"/>
    </location>
</feature>
<evidence type="ECO:0000256" key="3">
    <source>
        <dbReference type="ARBA" id="ARBA00022475"/>
    </source>
</evidence>
<dbReference type="InterPro" id="IPR017901">
    <property type="entry name" value="C-CAP_CF_C-like"/>
</dbReference>
<comment type="subcellular location">
    <subcellularLocation>
        <location evidence="1">Cell membrane</location>
        <topology evidence="1">Peripheral membrane protein</topology>
    </subcellularLocation>
</comment>
<dbReference type="InterPro" id="IPR036223">
    <property type="entry name" value="CAP_C_sf"/>
</dbReference>
<feature type="domain" description="C-CAP/cofactor C-like" evidence="7">
    <location>
        <begin position="589"/>
        <end position="731"/>
    </location>
</feature>
<proteinExistence type="inferred from homology"/>
<dbReference type="PANTHER" id="PTHR10652">
    <property type="entry name" value="ADENYLYL CYCLASE-ASSOCIATED PROTEIN"/>
    <property type="match status" value="1"/>
</dbReference>
<dbReference type="Pfam" id="PF21938">
    <property type="entry name" value="CAP_N"/>
    <property type="match status" value="1"/>
</dbReference>
<dbReference type="Gene3D" id="2.160.20.70">
    <property type="match status" value="1"/>
</dbReference>